<dbReference type="Gene3D" id="3.40.50.720">
    <property type="entry name" value="NAD(P)-binding Rossmann-like Domain"/>
    <property type="match status" value="1"/>
</dbReference>
<organism evidence="1 2">
    <name type="scientific">Camelus dromedarius</name>
    <name type="common">Dromedary</name>
    <name type="synonym">Arabian camel</name>
    <dbReference type="NCBI Taxonomy" id="9838"/>
    <lineage>
        <taxon>Eukaryota</taxon>
        <taxon>Metazoa</taxon>
        <taxon>Chordata</taxon>
        <taxon>Craniata</taxon>
        <taxon>Vertebrata</taxon>
        <taxon>Euteleostomi</taxon>
        <taxon>Mammalia</taxon>
        <taxon>Eutheria</taxon>
        <taxon>Laurasiatheria</taxon>
        <taxon>Artiodactyla</taxon>
        <taxon>Tylopoda</taxon>
        <taxon>Camelidae</taxon>
        <taxon>Camelus</taxon>
    </lineage>
</organism>
<reference evidence="1 2" key="1">
    <citation type="journal article" date="2019" name="Mol. Ecol. Resour.">
        <title>Improving Illumina assemblies with Hi-C and long reads: an example with the North African dromedary.</title>
        <authorList>
            <person name="Elbers J.P."/>
            <person name="Rogers M.F."/>
            <person name="Perelman P.L."/>
            <person name="Proskuryakova A.A."/>
            <person name="Serdyukova N.A."/>
            <person name="Johnson W.E."/>
            <person name="Horin P."/>
            <person name="Corander J."/>
            <person name="Murphy D."/>
            <person name="Burger P.A."/>
        </authorList>
    </citation>
    <scope>NUCLEOTIDE SEQUENCE [LARGE SCALE GENOMIC DNA]</scope>
    <source>
        <strain evidence="1">Drom800</strain>
        <tissue evidence="1">Blood</tissue>
    </source>
</reference>
<evidence type="ECO:0000313" key="2">
    <source>
        <dbReference type="Proteomes" id="UP000299084"/>
    </source>
</evidence>
<dbReference type="EMBL" id="JWIN03000037">
    <property type="protein sequence ID" value="KAB1252504.1"/>
    <property type="molecule type" value="Genomic_DNA"/>
</dbReference>
<comment type="caution">
    <text evidence="1">The sequence shown here is derived from an EMBL/GenBank/DDBJ whole genome shotgun (WGS) entry which is preliminary data.</text>
</comment>
<dbReference type="AlphaFoldDB" id="A0A5N4C1E7"/>
<sequence length="99" mass="10669">MHPTCRASDGQEATGGPEVWCRAVAVMGSLMATPEEGSWTSVYAAVSPALEGVGGRYLYNEKETRSLAITYDRKLQRQLWARSCQLTGTADVTQDALSG</sequence>
<accession>A0A5N4C1E7</accession>
<evidence type="ECO:0000313" key="1">
    <source>
        <dbReference type="EMBL" id="KAB1252504.1"/>
    </source>
</evidence>
<keyword evidence="2" id="KW-1185">Reference proteome</keyword>
<protein>
    <submittedName>
        <fullName evidence="1">Dehydrogenase/reductase SDR family member on chromosome X</fullName>
    </submittedName>
</protein>
<dbReference type="Proteomes" id="UP000299084">
    <property type="component" value="Unassembled WGS sequence"/>
</dbReference>
<proteinExistence type="predicted"/>
<name>A0A5N4C1E7_CAMDR</name>
<gene>
    <name evidence="1" type="ORF">Cadr_000003821</name>
</gene>